<organism evidence="1 2">
    <name type="scientific">Rhododendron molle</name>
    <name type="common">Chinese azalea</name>
    <name type="synonym">Azalea mollis</name>
    <dbReference type="NCBI Taxonomy" id="49168"/>
    <lineage>
        <taxon>Eukaryota</taxon>
        <taxon>Viridiplantae</taxon>
        <taxon>Streptophyta</taxon>
        <taxon>Embryophyta</taxon>
        <taxon>Tracheophyta</taxon>
        <taxon>Spermatophyta</taxon>
        <taxon>Magnoliopsida</taxon>
        <taxon>eudicotyledons</taxon>
        <taxon>Gunneridae</taxon>
        <taxon>Pentapetalae</taxon>
        <taxon>asterids</taxon>
        <taxon>Ericales</taxon>
        <taxon>Ericaceae</taxon>
        <taxon>Ericoideae</taxon>
        <taxon>Rhodoreae</taxon>
        <taxon>Rhododendron</taxon>
    </lineage>
</organism>
<keyword evidence="2" id="KW-1185">Reference proteome</keyword>
<reference evidence="1" key="1">
    <citation type="submission" date="2022-02" db="EMBL/GenBank/DDBJ databases">
        <title>Plant Genome Project.</title>
        <authorList>
            <person name="Zhang R.-G."/>
        </authorList>
    </citation>
    <scope>NUCLEOTIDE SEQUENCE</scope>
    <source>
        <strain evidence="1">AT1</strain>
    </source>
</reference>
<dbReference type="Proteomes" id="UP001062846">
    <property type="component" value="Chromosome 10"/>
</dbReference>
<comment type="caution">
    <text evidence="1">The sequence shown here is derived from an EMBL/GenBank/DDBJ whole genome shotgun (WGS) entry which is preliminary data.</text>
</comment>
<accession>A0ACC0M663</accession>
<name>A0ACC0M663_RHOML</name>
<sequence length="63" mass="6943">MLAVNLINDGIPGNHTHSANQCADHLAHMGAEQEEDLIVVVDIPISLTEFLIRDGLNIRRILD</sequence>
<proteinExistence type="predicted"/>
<protein>
    <submittedName>
        <fullName evidence="1">Uncharacterized protein</fullName>
    </submittedName>
</protein>
<gene>
    <name evidence="1" type="ORF">RHMOL_Rhmol10G0221400</name>
</gene>
<evidence type="ECO:0000313" key="1">
    <source>
        <dbReference type="EMBL" id="KAI8536007.1"/>
    </source>
</evidence>
<dbReference type="EMBL" id="CM046397">
    <property type="protein sequence ID" value="KAI8536007.1"/>
    <property type="molecule type" value="Genomic_DNA"/>
</dbReference>
<evidence type="ECO:0000313" key="2">
    <source>
        <dbReference type="Proteomes" id="UP001062846"/>
    </source>
</evidence>